<feature type="compositionally biased region" description="Low complexity" evidence="1">
    <location>
        <begin position="70"/>
        <end position="79"/>
    </location>
</feature>
<feature type="compositionally biased region" description="Low complexity" evidence="1">
    <location>
        <begin position="44"/>
        <end position="58"/>
    </location>
</feature>
<dbReference type="KEGG" id="sbil:SANBI_000878"/>
<feature type="compositionally biased region" description="Pro residues" evidence="1">
    <location>
        <begin position="80"/>
        <end position="94"/>
    </location>
</feature>
<dbReference type="AlphaFoldDB" id="A0AAF1BZK7"/>
<proteinExistence type="predicted"/>
<name>A0AAF1BZK7_9MICO</name>
<dbReference type="EMBL" id="CP138359">
    <property type="protein sequence ID" value="WPF83222.1"/>
    <property type="molecule type" value="Genomic_DNA"/>
</dbReference>
<evidence type="ECO:0000313" key="2">
    <source>
        <dbReference type="EMBL" id="WPF83222.1"/>
    </source>
</evidence>
<protein>
    <submittedName>
        <fullName evidence="2">Uncharacterized protein</fullName>
    </submittedName>
</protein>
<feature type="region of interest" description="Disordered" evidence="1">
    <location>
        <begin position="38"/>
        <end position="98"/>
    </location>
</feature>
<keyword evidence="3" id="KW-1185">Reference proteome</keyword>
<dbReference type="Proteomes" id="UP001304340">
    <property type="component" value="Chromosome"/>
</dbReference>
<sequence length="195" mass="19711">MRRRRTALVISLSVILLVGIATGVAALAGWGPFDHGTPRPVPSPTISATSPAPEATSTMQPPAPSEEPSEAATETAPAEPVGPSPEPTDDPTPPAGTDTATVLITYASWEDTSSSVEVGAYAALVEPAATCTLTLTQGSETRSQTIDALTDVSTMSCGGFQVARSELAPGTWTAVVTYSSATSAGTSAPVEVTVP</sequence>
<reference evidence="3" key="1">
    <citation type="submission" date="2023-11" db="EMBL/GenBank/DDBJ databases">
        <authorList>
            <person name="Helweg L.P."/>
            <person name="Kiel A."/>
            <person name="Hitz F."/>
            <person name="Ruckert-Reed C."/>
            <person name="Busche T."/>
            <person name="Kaltschmidt B."/>
            <person name="Kaltschmidt C."/>
        </authorList>
    </citation>
    <scope>NUCLEOTIDE SEQUENCE [LARGE SCALE GENOMIC DNA]</scope>
    <source>
        <strain evidence="3">4.1</strain>
    </source>
</reference>
<gene>
    <name evidence="2" type="ORF">SANBI_000878</name>
</gene>
<dbReference type="RefSeq" id="WP_319159313.1">
    <property type="nucleotide sequence ID" value="NZ_CP138359.1"/>
</dbReference>
<evidence type="ECO:0000256" key="1">
    <source>
        <dbReference type="SAM" id="MobiDB-lite"/>
    </source>
</evidence>
<evidence type="ECO:0000313" key="3">
    <source>
        <dbReference type="Proteomes" id="UP001304340"/>
    </source>
</evidence>
<organism evidence="2 3">
    <name type="scientific">Sanguibacter biliveldensis</name>
    <dbReference type="NCBI Taxonomy" id="3030830"/>
    <lineage>
        <taxon>Bacteria</taxon>
        <taxon>Bacillati</taxon>
        <taxon>Actinomycetota</taxon>
        <taxon>Actinomycetes</taxon>
        <taxon>Micrococcales</taxon>
        <taxon>Sanguibacteraceae</taxon>
        <taxon>Sanguibacter</taxon>
    </lineage>
</organism>
<accession>A0AAF1BZK7</accession>